<dbReference type="AlphaFoldDB" id="A0A8J2J3A9"/>
<comment type="caution">
    <text evidence="2">The sequence shown here is derived from an EMBL/GenBank/DDBJ whole genome shotgun (WGS) entry which is preliminary data.</text>
</comment>
<gene>
    <name evidence="2" type="ORF">FEQUK3_LOCUS11886</name>
</gene>
<dbReference type="Proteomes" id="UP000693738">
    <property type="component" value="Unassembled WGS sequence"/>
</dbReference>
<feature type="coiled-coil region" evidence="1">
    <location>
        <begin position="219"/>
        <end position="274"/>
    </location>
</feature>
<accession>A0A8J2J3A9</accession>
<dbReference type="EMBL" id="CAJSTJ010000195">
    <property type="protein sequence ID" value="CAG7566170.1"/>
    <property type="molecule type" value="Genomic_DNA"/>
</dbReference>
<evidence type="ECO:0000313" key="3">
    <source>
        <dbReference type="Proteomes" id="UP000693738"/>
    </source>
</evidence>
<name>A0A8J2J3A9_FUSEQ</name>
<evidence type="ECO:0000256" key="1">
    <source>
        <dbReference type="SAM" id="Coils"/>
    </source>
</evidence>
<reference evidence="2" key="1">
    <citation type="submission" date="2021-05" db="EMBL/GenBank/DDBJ databases">
        <authorList>
            <person name="Khan N."/>
        </authorList>
    </citation>
    <scope>NUCLEOTIDE SEQUENCE</scope>
</reference>
<keyword evidence="1" id="KW-0175">Coiled coil</keyword>
<organism evidence="2 3">
    <name type="scientific">Fusarium equiseti</name>
    <name type="common">Fusarium scirpi</name>
    <dbReference type="NCBI Taxonomy" id="61235"/>
    <lineage>
        <taxon>Eukaryota</taxon>
        <taxon>Fungi</taxon>
        <taxon>Dikarya</taxon>
        <taxon>Ascomycota</taxon>
        <taxon>Pezizomycotina</taxon>
        <taxon>Sordariomycetes</taxon>
        <taxon>Hypocreomycetidae</taxon>
        <taxon>Hypocreales</taxon>
        <taxon>Nectriaceae</taxon>
        <taxon>Fusarium</taxon>
        <taxon>Fusarium incarnatum-equiseti species complex</taxon>
    </lineage>
</organism>
<sequence length="343" mass="39030">MEEFLLTLWYLCRDYHDILCVGESFSDPERYCARSVAPPGAIKDASISGVLDLIDNISAAPRGTTFEHLYRLAELCLCQSHVSQAHMVASEWENALLTPRQPSRGSVVTNQYVRRLEQTIQSLEDDLENIRAGSKDQVASLREQNLSWEKKYKSFSKETKVAQQTSAKDISDLEAKVSCLTNSFHKDQREILAQRQSLSDLRAAKTKIEADAQQSATQLRTLRAEHTCVKDEVQLLQARLQQSTTQNQTLETERAKANDEIKFLREDIRNLHIKVVDLEKGNASLVTELATKDLALQREESRVKEFVKVISALEISEAHLKQVIASCWLHRIYNWFTGSRLVL</sequence>
<evidence type="ECO:0000313" key="2">
    <source>
        <dbReference type="EMBL" id="CAG7566170.1"/>
    </source>
</evidence>
<proteinExistence type="predicted"/>
<protein>
    <submittedName>
        <fullName evidence="2">Uncharacterized protein</fullName>
    </submittedName>
</protein>